<comment type="caution">
    <text evidence="3">The sequence shown here is derived from an EMBL/GenBank/DDBJ whole genome shotgun (WGS) entry which is preliminary data.</text>
</comment>
<dbReference type="Proteomes" id="UP000441208">
    <property type="component" value="Unassembled WGS sequence"/>
</dbReference>
<proteinExistence type="predicted"/>
<reference evidence="5 6" key="1">
    <citation type="submission" date="2018-08" db="EMBL/GenBank/DDBJ databases">
        <title>Genomic investigation of the strawberry pathogen Phytophthora fragariae indicates pathogenicity is determined by transcriptional variation in three key races.</title>
        <authorList>
            <person name="Adams T.M."/>
            <person name="Armitage A.D."/>
            <person name="Sobczyk M.K."/>
            <person name="Bates H.J."/>
            <person name="Dunwell J.M."/>
            <person name="Nellist C.F."/>
            <person name="Harrison R.J."/>
        </authorList>
    </citation>
    <scope>NUCLEOTIDE SEQUENCE [LARGE SCALE GENOMIC DNA]</scope>
    <source>
        <strain evidence="4 6">A4</strain>
        <strain evidence="3 5">NOV-27</strain>
        <strain evidence="2 7">NOV-71</strain>
    </source>
</reference>
<gene>
    <name evidence="4" type="ORF">PF001_g32855</name>
    <name evidence="3" type="ORF">PF005_g28646</name>
    <name evidence="2" type="ORF">PF007_g32490</name>
</gene>
<evidence type="ECO:0000313" key="2">
    <source>
        <dbReference type="EMBL" id="KAE9054902.1"/>
    </source>
</evidence>
<evidence type="ECO:0000256" key="1">
    <source>
        <dbReference type="SAM" id="SignalP"/>
    </source>
</evidence>
<sequence length="74" mass="7649">MMCRASFSLLLSRFAAHYEIPVFNSKGGSPAKAAAPSSGAGAFACILCGVRVQGAVMLNLRDPPHHTDSGIKCG</sequence>
<dbReference type="EMBL" id="QXFZ01009225">
    <property type="protein sequence ID" value="KAE9054902.1"/>
    <property type="molecule type" value="Genomic_DNA"/>
</dbReference>
<evidence type="ECO:0000313" key="4">
    <source>
        <dbReference type="EMBL" id="KAE9259992.1"/>
    </source>
</evidence>
<evidence type="ECO:0008006" key="8">
    <source>
        <dbReference type="Google" id="ProtNLM"/>
    </source>
</evidence>
<feature type="signal peptide" evidence="1">
    <location>
        <begin position="1"/>
        <end position="17"/>
    </location>
</feature>
<dbReference type="EMBL" id="QXGB01004042">
    <property type="protein sequence ID" value="KAE9167780.1"/>
    <property type="molecule type" value="Genomic_DNA"/>
</dbReference>
<keyword evidence="1" id="KW-0732">Signal</keyword>
<protein>
    <recommendedName>
        <fullName evidence="8">Secreted protein</fullName>
    </recommendedName>
</protein>
<accession>A0A6A3VUL2</accession>
<name>A0A6A3VUL2_9STRA</name>
<evidence type="ECO:0000313" key="7">
    <source>
        <dbReference type="Proteomes" id="UP000441208"/>
    </source>
</evidence>
<dbReference type="Proteomes" id="UP000437068">
    <property type="component" value="Unassembled WGS sequence"/>
</dbReference>
<organism evidence="3 5">
    <name type="scientific">Phytophthora fragariae</name>
    <dbReference type="NCBI Taxonomy" id="53985"/>
    <lineage>
        <taxon>Eukaryota</taxon>
        <taxon>Sar</taxon>
        <taxon>Stramenopiles</taxon>
        <taxon>Oomycota</taxon>
        <taxon>Peronosporomycetes</taxon>
        <taxon>Peronosporales</taxon>
        <taxon>Peronosporaceae</taxon>
        <taxon>Phytophthora</taxon>
    </lineage>
</organism>
<dbReference type="EMBL" id="QXGE01010160">
    <property type="protein sequence ID" value="KAE9259992.1"/>
    <property type="molecule type" value="Genomic_DNA"/>
</dbReference>
<dbReference type="AlphaFoldDB" id="A0A6A3VUL2"/>
<evidence type="ECO:0000313" key="5">
    <source>
        <dbReference type="Proteomes" id="UP000433483"/>
    </source>
</evidence>
<keyword evidence="5" id="KW-1185">Reference proteome</keyword>
<evidence type="ECO:0000313" key="6">
    <source>
        <dbReference type="Proteomes" id="UP000437068"/>
    </source>
</evidence>
<evidence type="ECO:0000313" key="3">
    <source>
        <dbReference type="EMBL" id="KAE9167780.1"/>
    </source>
</evidence>
<dbReference type="Proteomes" id="UP000433483">
    <property type="component" value="Unassembled WGS sequence"/>
</dbReference>
<feature type="chain" id="PRO_5036380724" description="Secreted protein" evidence="1">
    <location>
        <begin position="18"/>
        <end position="74"/>
    </location>
</feature>